<protein>
    <recommendedName>
        <fullName evidence="7">Transmembrane protein</fullName>
    </recommendedName>
</protein>
<sequence>MGRLGLVCFIMAVILGVEAMAEKSKGLESNPLGEEVQNKVGMLGVVPRVADQPASSAAESSEGEEDSKVAEAPSPARRLGKHHSDKSVAGGGVIIGGLVTVIFAAVFCYIRVTRRRNDVH</sequence>
<evidence type="ECO:0000313" key="6">
    <source>
        <dbReference type="Proteomes" id="UP000811609"/>
    </source>
</evidence>
<evidence type="ECO:0000313" key="5">
    <source>
        <dbReference type="EMBL" id="KAG6717790.1"/>
    </source>
</evidence>
<dbReference type="AlphaFoldDB" id="A0A8T1QUI1"/>
<proteinExistence type="predicted"/>
<feature type="signal peptide" evidence="3">
    <location>
        <begin position="1"/>
        <end position="19"/>
    </location>
</feature>
<keyword evidence="3" id="KW-0732">Signal</keyword>
<keyword evidence="6" id="KW-1185">Reference proteome</keyword>
<keyword evidence="2" id="KW-0812">Transmembrane</keyword>
<name>A0A8T1QUI1_CARIL</name>
<reference evidence="4" key="1">
    <citation type="submission" date="2020-12" db="EMBL/GenBank/DDBJ databases">
        <title>WGS assembly of Carya illinoinensis cv. Pawnee.</title>
        <authorList>
            <person name="Platts A."/>
            <person name="Shu S."/>
            <person name="Wright S."/>
            <person name="Barry K."/>
            <person name="Edger P."/>
            <person name="Pires J.C."/>
            <person name="Schmutz J."/>
        </authorList>
    </citation>
    <scope>NUCLEOTIDE SEQUENCE</scope>
    <source>
        <tissue evidence="4">Leaf</tissue>
    </source>
</reference>
<evidence type="ECO:0008006" key="7">
    <source>
        <dbReference type="Google" id="ProtNLM"/>
    </source>
</evidence>
<gene>
    <name evidence="4" type="ORF">CIPAW_04G120100</name>
    <name evidence="5" type="ORF">I3842_04G117800</name>
</gene>
<evidence type="ECO:0000256" key="1">
    <source>
        <dbReference type="SAM" id="MobiDB-lite"/>
    </source>
</evidence>
<evidence type="ECO:0000256" key="3">
    <source>
        <dbReference type="SAM" id="SignalP"/>
    </source>
</evidence>
<reference evidence="5" key="2">
    <citation type="submission" date="2021-01" db="EMBL/GenBank/DDBJ databases">
        <authorList>
            <person name="Lovell J.T."/>
            <person name="Bentley N."/>
            <person name="Bhattarai G."/>
            <person name="Jenkins J.W."/>
            <person name="Sreedasyam A."/>
            <person name="Alarcon Y."/>
            <person name="Bock C."/>
            <person name="Boston L."/>
            <person name="Carlson J."/>
            <person name="Cervantes K."/>
            <person name="Clermont K."/>
            <person name="Krom N."/>
            <person name="Kubenka K."/>
            <person name="Mamidi S."/>
            <person name="Mattison C."/>
            <person name="Monteros M."/>
            <person name="Pisani C."/>
            <person name="Plott C."/>
            <person name="Rajasekar S."/>
            <person name="Rhein H.S."/>
            <person name="Rohla C."/>
            <person name="Song M."/>
            <person name="Hilaire R.S."/>
            <person name="Shu S."/>
            <person name="Wells L."/>
            <person name="Wang X."/>
            <person name="Webber J."/>
            <person name="Heerema R.J."/>
            <person name="Klein P."/>
            <person name="Conner P."/>
            <person name="Grauke L."/>
            <person name="Grimwood J."/>
            <person name="Schmutz J."/>
            <person name="Randall J.J."/>
        </authorList>
    </citation>
    <scope>NUCLEOTIDE SEQUENCE</scope>
    <source>
        <tissue evidence="5">Leaf</tissue>
    </source>
</reference>
<dbReference type="OrthoDB" id="686454at2759"/>
<comment type="caution">
    <text evidence="4">The sequence shown here is derived from an EMBL/GenBank/DDBJ whole genome shotgun (WGS) entry which is preliminary data.</text>
</comment>
<dbReference type="PANTHER" id="PTHR34558">
    <property type="entry name" value="EXPRESSED PROTEIN"/>
    <property type="match status" value="1"/>
</dbReference>
<feature type="region of interest" description="Disordered" evidence="1">
    <location>
        <begin position="50"/>
        <end position="91"/>
    </location>
</feature>
<feature type="transmembrane region" description="Helical" evidence="2">
    <location>
        <begin position="88"/>
        <end position="110"/>
    </location>
</feature>
<dbReference type="EMBL" id="CM031812">
    <property type="protein sequence ID" value="KAG6657873.1"/>
    <property type="molecule type" value="Genomic_DNA"/>
</dbReference>
<feature type="chain" id="PRO_5035917485" description="Transmembrane protein" evidence="3">
    <location>
        <begin position="20"/>
        <end position="120"/>
    </location>
</feature>
<dbReference type="PANTHER" id="PTHR34558:SF4">
    <property type="entry name" value="TRANSMEMBRANE PROTEIN"/>
    <property type="match status" value="1"/>
</dbReference>
<accession>A0A8T1QUI1</accession>
<evidence type="ECO:0000313" key="4">
    <source>
        <dbReference type="EMBL" id="KAG6657873.1"/>
    </source>
</evidence>
<dbReference type="Proteomes" id="UP000811246">
    <property type="component" value="Chromosome 4"/>
</dbReference>
<dbReference type="EMBL" id="CM031828">
    <property type="protein sequence ID" value="KAG6717790.1"/>
    <property type="molecule type" value="Genomic_DNA"/>
</dbReference>
<keyword evidence="2" id="KW-0472">Membrane</keyword>
<organism evidence="4 6">
    <name type="scientific">Carya illinoinensis</name>
    <name type="common">Pecan</name>
    <dbReference type="NCBI Taxonomy" id="32201"/>
    <lineage>
        <taxon>Eukaryota</taxon>
        <taxon>Viridiplantae</taxon>
        <taxon>Streptophyta</taxon>
        <taxon>Embryophyta</taxon>
        <taxon>Tracheophyta</taxon>
        <taxon>Spermatophyta</taxon>
        <taxon>Magnoliopsida</taxon>
        <taxon>eudicotyledons</taxon>
        <taxon>Gunneridae</taxon>
        <taxon>Pentapetalae</taxon>
        <taxon>rosids</taxon>
        <taxon>fabids</taxon>
        <taxon>Fagales</taxon>
        <taxon>Juglandaceae</taxon>
        <taxon>Carya</taxon>
    </lineage>
</organism>
<dbReference type="Proteomes" id="UP000811609">
    <property type="component" value="Chromosome 4"/>
</dbReference>
<evidence type="ECO:0000256" key="2">
    <source>
        <dbReference type="SAM" id="Phobius"/>
    </source>
</evidence>
<keyword evidence="2" id="KW-1133">Transmembrane helix</keyword>